<dbReference type="PANTHER" id="PTHR43798">
    <property type="entry name" value="MONOACYLGLYCEROL LIPASE"/>
    <property type="match status" value="1"/>
</dbReference>
<proteinExistence type="predicted"/>
<dbReference type="Proteomes" id="UP000746471">
    <property type="component" value="Unassembled WGS sequence"/>
</dbReference>
<dbReference type="Gene3D" id="3.40.50.1820">
    <property type="entry name" value="alpha/beta hydrolase"/>
    <property type="match status" value="1"/>
</dbReference>
<evidence type="ECO:0000313" key="1">
    <source>
        <dbReference type="EMBL" id="MBS7526122.1"/>
    </source>
</evidence>
<dbReference type="EMBL" id="JAHBCL010000007">
    <property type="protein sequence ID" value="MBS7526122.1"/>
    <property type="molecule type" value="Genomic_DNA"/>
</dbReference>
<gene>
    <name evidence="1" type="ORF">KHM83_05500</name>
</gene>
<keyword evidence="1" id="KW-0378">Hydrolase</keyword>
<dbReference type="InterPro" id="IPR029058">
    <property type="entry name" value="AB_hydrolase_fold"/>
</dbReference>
<dbReference type="RefSeq" id="WP_213235906.1">
    <property type="nucleotide sequence ID" value="NZ_JAHBCL010000007.1"/>
</dbReference>
<reference evidence="1 2" key="1">
    <citation type="submission" date="2021-05" db="EMBL/GenBank/DDBJ databases">
        <title>Fusibacter ferrireducens sp. nov., an anaerobic, sulfur- and Fe-reducing bacterium isolated from the mangrove sediment.</title>
        <authorList>
            <person name="Qiu D."/>
        </authorList>
    </citation>
    <scope>NUCLEOTIDE SEQUENCE [LARGE SCALE GENOMIC DNA]</scope>
    <source>
        <strain evidence="1 2">DSM 12116</strain>
    </source>
</reference>
<keyword evidence="2" id="KW-1185">Reference proteome</keyword>
<organism evidence="1 2">
    <name type="scientific">Fusibacter paucivorans</name>
    <dbReference type="NCBI Taxonomy" id="76009"/>
    <lineage>
        <taxon>Bacteria</taxon>
        <taxon>Bacillati</taxon>
        <taxon>Bacillota</taxon>
        <taxon>Clostridia</taxon>
        <taxon>Eubacteriales</taxon>
        <taxon>Eubacteriales Family XII. Incertae Sedis</taxon>
        <taxon>Fusibacter</taxon>
    </lineage>
</organism>
<protein>
    <submittedName>
        <fullName evidence="1">Alpha/beta hydrolase</fullName>
    </submittedName>
</protein>
<dbReference type="GO" id="GO:0016787">
    <property type="term" value="F:hydrolase activity"/>
    <property type="evidence" value="ECO:0007669"/>
    <property type="project" value="UniProtKB-KW"/>
</dbReference>
<comment type="caution">
    <text evidence="1">The sequence shown here is derived from an EMBL/GenBank/DDBJ whole genome shotgun (WGS) entry which is preliminary data.</text>
</comment>
<dbReference type="InterPro" id="IPR050266">
    <property type="entry name" value="AB_hydrolase_sf"/>
</dbReference>
<sequence>MHLEIATLKDNFYANVQDVDFAPYADFCKANPKRVSTDGIPYYTMGEGPVLLCLPGSTGKALTFYPYFEQLTQYYQVIAIDYPVATGIEDLTLKLMQFIRSEQIDRFYIFANSFGTVAAQALASKMPEQVAGIVLTHAVTKTKDVPAKTSRRNQKSLKSFIKSIRFLNFARFQKKFSKQLQKNFTLFQNDTSKRLFWEGIFIEMLYDTSKQEMMSNYGFMQDFWDRYVFEEEHFSEMKAKVTLVESHRDHEQNLPEKTALRALFKDADYIVMPGDSQLSLVKNQAAILKAVVEMLES</sequence>
<name>A0ABS5PMK0_9FIRM</name>
<dbReference type="SUPFAM" id="SSF53474">
    <property type="entry name" value="alpha/beta-Hydrolases"/>
    <property type="match status" value="1"/>
</dbReference>
<accession>A0ABS5PMK0</accession>
<evidence type="ECO:0000313" key="2">
    <source>
        <dbReference type="Proteomes" id="UP000746471"/>
    </source>
</evidence>